<dbReference type="KEGG" id="had:CDV25_05475"/>
<dbReference type="SUPFAM" id="SSF50891">
    <property type="entry name" value="Cyclophilin-like"/>
    <property type="match status" value="1"/>
</dbReference>
<evidence type="ECO:0000256" key="5">
    <source>
        <dbReference type="RuleBase" id="RU363019"/>
    </source>
</evidence>
<dbReference type="OrthoDB" id="9807797at2"/>
<dbReference type="EMBL" id="CP021886">
    <property type="protein sequence ID" value="AWI34272.1"/>
    <property type="molecule type" value="Genomic_DNA"/>
</dbReference>
<evidence type="ECO:0000256" key="4">
    <source>
        <dbReference type="ARBA" id="ARBA00023235"/>
    </source>
</evidence>
<sequence length="157" mass="17056">MKTKTFDTSKEVLDKLQFAMIKTQKGNMSIRLFPNEAPNTVANFASLAQSGFYDNLNFHRVIAGFVAQGGCPEGSGRGGPGYSIACELENNPHKHLKGTLSMAHAGRDTGGSQFFICFAPQPHLDGEHTVFGQIEDKESLKVLDSLKEGDIILTIIV</sequence>
<evidence type="ECO:0000259" key="6">
    <source>
        <dbReference type="PROSITE" id="PS50072"/>
    </source>
</evidence>
<keyword evidence="4 5" id="KW-0413">Isomerase</keyword>
<dbReference type="PANTHER" id="PTHR45625">
    <property type="entry name" value="PEPTIDYL-PROLYL CIS-TRANS ISOMERASE-RELATED"/>
    <property type="match status" value="1"/>
</dbReference>
<dbReference type="InterPro" id="IPR002130">
    <property type="entry name" value="Cyclophilin-type_PPIase_dom"/>
</dbReference>
<evidence type="ECO:0000256" key="1">
    <source>
        <dbReference type="ARBA" id="ARBA00002388"/>
    </source>
</evidence>
<dbReference type="PIRSF" id="PIRSF001467">
    <property type="entry name" value="Peptidylpro_ismrse"/>
    <property type="match status" value="1"/>
</dbReference>
<evidence type="ECO:0000313" key="8">
    <source>
        <dbReference type="Proteomes" id="UP000244890"/>
    </source>
</evidence>
<dbReference type="EC" id="5.2.1.8" evidence="5"/>
<dbReference type="InterPro" id="IPR044666">
    <property type="entry name" value="Cyclophilin_A-like"/>
</dbReference>
<dbReference type="PRINTS" id="PR00153">
    <property type="entry name" value="CSAPPISMRASE"/>
</dbReference>
<gene>
    <name evidence="7" type="ORF">CDV25_05475</name>
</gene>
<comment type="similarity">
    <text evidence="2 5">Belongs to the cyclophilin-type PPIase family.</text>
</comment>
<proteinExistence type="inferred from homology"/>
<organism evidence="7 8">
    <name type="scientific">Helicobacter apodemus</name>
    <dbReference type="NCBI Taxonomy" id="135569"/>
    <lineage>
        <taxon>Bacteria</taxon>
        <taxon>Pseudomonadati</taxon>
        <taxon>Campylobacterota</taxon>
        <taxon>Epsilonproteobacteria</taxon>
        <taxon>Campylobacterales</taxon>
        <taxon>Helicobacteraceae</taxon>
        <taxon>Helicobacter</taxon>
    </lineage>
</organism>
<protein>
    <recommendedName>
        <fullName evidence="5">Peptidyl-prolyl cis-trans isomerase</fullName>
        <shortName evidence="5">PPIase</shortName>
        <ecNumber evidence="5">5.2.1.8</ecNumber>
    </recommendedName>
</protein>
<dbReference type="PANTHER" id="PTHR45625:SF4">
    <property type="entry name" value="PEPTIDYLPROLYL ISOMERASE DOMAIN AND WD REPEAT-CONTAINING PROTEIN 1"/>
    <property type="match status" value="1"/>
</dbReference>
<evidence type="ECO:0000256" key="2">
    <source>
        <dbReference type="ARBA" id="ARBA00007365"/>
    </source>
</evidence>
<dbReference type="Proteomes" id="UP000244890">
    <property type="component" value="Chromosome"/>
</dbReference>
<dbReference type="CDD" id="cd00317">
    <property type="entry name" value="cyclophilin"/>
    <property type="match status" value="1"/>
</dbReference>
<dbReference type="PROSITE" id="PS00170">
    <property type="entry name" value="CSA_PPIASE_1"/>
    <property type="match status" value="1"/>
</dbReference>
<name>A0A2U8FDI1_9HELI</name>
<dbReference type="Pfam" id="PF00160">
    <property type="entry name" value="Pro_isomerase"/>
    <property type="match status" value="1"/>
</dbReference>
<dbReference type="Gene3D" id="2.40.100.10">
    <property type="entry name" value="Cyclophilin-like"/>
    <property type="match status" value="1"/>
</dbReference>
<keyword evidence="3 5" id="KW-0697">Rotamase</keyword>
<dbReference type="InterPro" id="IPR024936">
    <property type="entry name" value="Cyclophilin-type_PPIase"/>
</dbReference>
<dbReference type="GO" id="GO:0006457">
    <property type="term" value="P:protein folding"/>
    <property type="evidence" value="ECO:0007669"/>
    <property type="project" value="InterPro"/>
</dbReference>
<dbReference type="PROSITE" id="PS50072">
    <property type="entry name" value="CSA_PPIASE_2"/>
    <property type="match status" value="1"/>
</dbReference>
<dbReference type="InterPro" id="IPR029000">
    <property type="entry name" value="Cyclophilin-like_dom_sf"/>
</dbReference>
<comment type="catalytic activity">
    <reaction evidence="5">
        <text>[protein]-peptidylproline (omega=180) = [protein]-peptidylproline (omega=0)</text>
        <dbReference type="Rhea" id="RHEA:16237"/>
        <dbReference type="Rhea" id="RHEA-COMP:10747"/>
        <dbReference type="Rhea" id="RHEA-COMP:10748"/>
        <dbReference type="ChEBI" id="CHEBI:83833"/>
        <dbReference type="ChEBI" id="CHEBI:83834"/>
        <dbReference type="EC" id="5.2.1.8"/>
    </reaction>
</comment>
<evidence type="ECO:0000256" key="3">
    <source>
        <dbReference type="ARBA" id="ARBA00023110"/>
    </source>
</evidence>
<feature type="domain" description="PPIase cyclophilin-type" evidence="6">
    <location>
        <begin position="15"/>
        <end position="148"/>
    </location>
</feature>
<dbReference type="InterPro" id="IPR020892">
    <property type="entry name" value="Cyclophilin-type_PPIase_CS"/>
</dbReference>
<comment type="function">
    <text evidence="1 5">PPIases accelerate the folding of proteins. It catalyzes the cis-trans isomerization of proline imidic peptide bonds in oligopeptides.</text>
</comment>
<dbReference type="RefSeq" id="WP_108911100.1">
    <property type="nucleotide sequence ID" value="NZ_CP021886.1"/>
</dbReference>
<dbReference type="AlphaFoldDB" id="A0A2U8FDI1"/>
<dbReference type="GO" id="GO:0003755">
    <property type="term" value="F:peptidyl-prolyl cis-trans isomerase activity"/>
    <property type="evidence" value="ECO:0007669"/>
    <property type="project" value="UniProtKB-UniRule"/>
</dbReference>
<reference evidence="7 8" key="1">
    <citation type="submission" date="2017-06" db="EMBL/GenBank/DDBJ databases">
        <title>Complete genome of Helicobacter apodemus.</title>
        <authorList>
            <person name="Cho S."/>
        </authorList>
    </citation>
    <scope>NUCLEOTIDE SEQUENCE [LARGE SCALE GENOMIC DNA]</scope>
    <source>
        <strain evidence="8">SNUVETPUB-15-01</strain>
    </source>
</reference>
<accession>A0A2U8FDI1</accession>
<evidence type="ECO:0000313" key="7">
    <source>
        <dbReference type="EMBL" id="AWI34272.1"/>
    </source>
</evidence>